<dbReference type="KEGG" id="sna:Snas_2299"/>
<name>D3Q3E7_STANL</name>
<evidence type="ECO:0000313" key="2">
    <source>
        <dbReference type="Proteomes" id="UP000000844"/>
    </source>
</evidence>
<reference evidence="1 2" key="1">
    <citation type="journal article" date="2009" name="Stand. Genomic Sci.">
        <title>Complete genome sequence of Stackebrandtia nassauensis type strain (LLR-40K-21).</title>
        <authorList>
            <person name="Munk C."/>
            <person name="Lapidus A."/>
            <person name="Copeland A."/>
            <person name="Jando M."/>
            <person name="Mayilraj S."/>
            <person name="Glavina Del Rio T."/>
            <person name="Nolan M."/>
            <person name="Chen F."/>
            <person name="Lucas S."/>
            <person name="Tice H."/>
            <person name="Cheng J.F."/>
            <person name="Han C."/>
            <person name="Detter J.C."/>
            <person name="Bruce D."/>
            <person name="Goodwin L."/>
            <person name="Chain P."/>
            <person name="Pitluck S."/>
            <person name="Goker M."/>
            <person name="Ovchinikova G."/>
            <person name="Pati A."/>
            <person name="Ivanova N."/>
            <person name="Mavromatis K."/>
            <person name="Chen A."/>
            <person name="Palaniappan K."/>
            <person name="Land M."/>
            <person name="Hauser L."/>
            <person name="Chang Y.J."/>
            <person name="Jeffries C.D."/>
            <person name="Bristow J."/>
            <person name="Eisen J.A."/>
            <person name="Markowitz V."/>
            <person name="Hugenholtz P."/>
            <person name="Kyrpides N.C."/>
            <person name="Klenk H.P."/>
        </authorList>
    </citation>
    <scope>NUCLEOTIDE SEQUENCE [LARGE SCALE GENOMIC DNA]</scope>
    <source>
        <strain evidence="2">DSM 44728 / CIP 108903 / NRRL B-16338 / NBRC 102104 / LLR-40K-21</strain>
    </source>
</reference>
<dbReference type="eggNOG" id="ENOG5032DYH">
    <property type="taxonomic scope" value="Bacteria"/>
</dbReference>
<evidence type="ECO:0000313" key="1">
    <source>
        <dbReference type="EMBL" id="ADD41988.1"/>
    </source>
</evidence>
<sequence length="386" mass="42144">MMRSVLDMASERASADAKAEPSKTPWWKKRRNLKILAVALVAVVAVSNLGYQLTRPGPEAVVSDYLSAIQDGDVDVALDYVDGIWEFDEVSDDLLVSGAMTTDWKVTNVARRPGVDPLVANIDFTITAADKTTRTGRFELLDNGSDWQILNPLAKIDVVAMPVGFAEFNRVVGYPSTTTKTDDSRTLVQKPARQLWMFPGAYDPYVDSDELVKPRMSSYIAIPSKYLRGEAVMLSSQTFAPELVPGKKFVKEVNRQFTDWLDKCAASSRIAPKNCPFAAGAGARRGAVSLEPDQEYLTEKADWKVTAHPEIELIQANGKFIVREVKPGTVAISGEGEPADQRDGFPVPFSGECTIDMASLSVTLAKPGDFAFKAQRPASNCAPTDV</sequence>
<dbReference type="AlphaFoldDB" id="D3Q3E7"/>
<dbReference type="Proteomes" id="UP000000844">
    <property type="component" value="Chromosome"/>
</dbReference>
<proteinExistence type="predicted"/>
<protein>
    <submittedName>
        <fullName evidence="1">Uncharacterized protein</fullName>
    </submittedName>
</protein>
<dbReference type="HOGENOM" id="CLU_747846_0_0_11"/>
<gene>
    <name evidence="1" type="ordered locus">Snas_2299</name>
</gene>
<dbReference type="STRING" id="446470.Snas_2299"/>
<keyword evidence="2" id="KW-1185">Reference proteome</keyword>
<accession>D3Q3E7</accession>
<dbReference type="EMBL" id="CP001778">
    <property type="protein sequence ID" value="ADD41988.1"/>
    <property type="molecule type" value="Genomic_DNA"/>
</dbReference>
<organism evidence="1 2">
    <name type="scientific">Stackebrandtia nassauensis (strain DSM 44728 / CIP 108903 / NRRL B-16338 / NBRC 102104 / LLR-40K-21)</name>
    <dbReference type="NCBI Taxonomy" id="446470"/>
    <lineage>
        <taxon>Bacteria</taxon>
        <taxon>Bacillati</taxon>
        <taxon>Actinomycetota</taxon>
        <taxon>Actinomycetes</taxon>
        <taxon>Glycomycetales</taxon>
        <taxon>Glycomycetaceae</taxon>
        <taxon>Stackebrandtia</taxon>
    </lineage>
</organism>